<protein>
    <submittedName>
        <fullName evidence="1">Uncharacterized protein</fullName>
    </submittedName>
</protein>
<dbReference type="EMBL" id="JAQQPM010000005">
    <property type="protein sequence ID" value="KAK2072057.1"/>
    <property type="molecule type" value="Genomic_DNA"/>
</dbReference>
<dbReference type="AlphaFoldDB" id="A0AAD9I877"/>
<proteinExistence type="predicted"/>
<name>A0AAD9I877_9PEZI</name>
<keyword evidence="2" id="KW-1185">Reference proteome</keyword>
<evidence type="ECO:0000313" key="2">
    <source>
        <dbReference type="Proteomes" id="UP001217918"/>
    </source>
</evidence>
<comment type="caution">
    <text evidence="1">The sequence shown here is derived from an EMBL/GenBank/DDBJ whole genome shotgun (WGS) entry which is preliminary data.</text>
</comment>
<sequence length="40" mass="4574">MLLRDSLSSSPRAALSKLITYRNVLKVKKDAKNRPIKFKS</sequence>
<reference evidence="1" key="1">
    <citation type="journal article" date="2023" name="Mol. Plant Microbe Interact.">
        <title>Elucidating the Obligate Nature and Biological Capacity of an Invasive Fungal Corn Pathogen.</title>
        <authorList>
            <person name="MacCready J.S."/>
            <person name="Roggenkamp E.M."/>
            <person name="Gdanetz K."/>
            <person name="Chilvers M.I."/>
        </authorList>
    </citation>
    <scope>NUCLEOTIDE SEQUENCE</scope>
    <source>
        <strain evidence="1">PM02</strain>
    </source>
</reference>
<organism evidence="1 2">
    <name type="scientific">Phyllachora maydis</name>
    <dbReference type="NCBI Taxonomy" id="1825666"/>
    <lineage>
        <taxon>Eukaryota</taxon>
        <taxon>Fungi</taxon>
        <taxon>Dikarya</taxon>
        <taxon>Ascomycota</taxon>
        <taxon>Pezizomycotina</taxon>
        <taxon>Sordariomycetes</taxon>
        <taxon>Sordariomycetidae</taxon>
        <taxon>Phyllachorales</taxon>
        <taxon>Phyllachoraceae</taxon>
        <taxon>Phyllachora</taxon>
    </lineage>
</organism>
<evidence type="ECO:0000313" key="1">
    <source>
        <dbReference type="EMBL" id="KAK2072057.1"/>
    </source>
</evidence>
<dbReference type="Proteomes" id="UP001217918">
    <property type="component" value="Unassembled WGS sequence"/>
</dbReference>
<accession>A0AAD9I877</accession>
<gene>
    <name evidence="1" type="ORF">P8C59_006434</name>
</gene>